<feature type="signal peptide" evidence="1">
    <location>
        <begin position="1"/>
        <end position="21"/>
    </location>
</feature>
<evidence type="ECO:0000313" key="2">
    <source>
        <dbReference type="EMBL" id="AVP57192.1"/>
    </source>
</evidence>
<dbReference type="Proteomes" id="UP000241829">
    <property type="component" value="Chromosome"/>
</dbReference>
<dbReference type="OrthoDB" id="8812309at2"/>
<dbReference type="KEGG" id="melm:C7H73_05605"/>
<name>A0A2P1NJJ1_9BURK</name>
<evidence type="ECO:0000313" key="3">
    <source>
        <dbReference type="Proteomes" id="UP000241829"/>
    </source>
</evidence>
<dbReference type="RefSeq" id="WP_106845749.1">
    <property type="nucleotide sequence ID" value="NZ_CP027792.1"/>
</dbReference>
<proteinExistence type="predicted"/>
<sequence>MRKIAMTAVAAVSLVCGTAFAQSGNVTIPGLLSGKGSSGSEITNSRITVTGNKATNVIAGGGKAGIKVAEVSMEGVANVNSINITGSKIRNSEITVSGNEATDIKAIGGTANVNSININ</sequence>
<evidence type="ECO:0000256" key="1">
    <source>
        <dbReference type="SAM" id="SignalP"/>
    </source>
</evidence>
<dbReference type="EMBL" id="CP027792">
    <property type="protein sequence ID" value="AVP57192.1"/>
    <property type="molecule type" value="Genomic_DNA"/>
</dbReference>
<protein>
    <recommendedName>
        <fullName evidence="4">DUF3060 domain-containing protein</fullName>
    </recommendedName>
</protein>
<evidence type="ECO:0008006" key="4">
    <source>
        <dbReference type="Google" id="ProtNLM"/>
    </source>
</evidence>
<feature type="chain" id="PRO_5015155410" description="DUF3060 domain-containing protein" evidence="1">
    <location>
        <begin position="22"/>
        <end position="119"/>
    </location>
</feature>
<accession>A0A2P1NJJ1</accession>
<gene>
    <name evidence="2" type="ORF">C7H73_05605</name>
</gene>
<keyword evidence="3" id="KW-1185">Reference proteome</keyword>
<organism evidence="2 3">
    <name type="scientific">Pulveribacter suum</name>
    <dbReference type="NCBI Taxonomy" id="2116657"/>
    <lineage>
        <taxon>Bacteria</taxon>
        <taxon>Pseudomonadati</taxon>
        <taxon>Pseudomonadota</taxon>
        <taxon>Betaproteobacteria</taxon>
        <taxon>Burkholderiales</taxon>
        <taxon>Comamonadaceae</taxon>
        <taxon>Pulveribacter</taxon>
    </lineage>
</organism>
<keyword evidence="1" id="KW-0732">Signal</keyword>
<reference evidence="3" key="1">
    <citation type="submission" date="2018-03" db="EMBL/GenBank/DDBJ databases">
        <title>Genome sequencing of Melaminivora sp. strain SC2-7.</title>
        <authorList>
            <person name="Kim S.-J."/>
            <person name="Heo J."/>
            <person name="Ahn J.-H."/>
            <person name="Kwon S.-W."/>
        </authorList>
    </citation>
    <scope>NUCLEOTIDE SEQUENCE [LARGE SCALE GENOMIC DNA]</scope>
    <source>
        <strain evidence="3">SC2-7</strain>
    </source>
</reference>
<dbReference type="AlphaFoldDB" id="A0A2P1NJJ1"/>